<dbReference type="FunFam" id="1.10.10.10:FF:000001">
    <property type="entry name" value="LysR family transcriptional regulator"/>
    <property type="match status" value="1"/>
</dbReference>
<dbReference type="InterPro" id="IPR036388">
    <property type="entry name" value="WH-like_DNA-bd_sf"/>
</dbReference>
<comment type="similarity">
    <text evidence="1">Belongs to the LysR transcriptional regulatory family.</text>
</comment>
<dbReference type="GO" id="GO:0003677">
    <property type="term" value="F:DNA binding"/>
    <property type="evidence" value="ECO:0007669"/>
    <property type="project" value="UniProtKB-KW"/>
</dbReference>
<reference evidence="7 8" key="1">
    <citation type="submission" date="2018-09" db="EMBL/GenBank/DDBJ databases">
        <title>Isolation, diversity and antifungal activity of actinobacteria from wheat.</title>
        <authorList>
            <person name="Han C."/>
        </authorList>
    </citation>
    <scope>NUCLEOTIDE SEQUENCE [LARGE SCALE GENOMIC DNA]</scope>
    <source>
        <strain evidence="7 8">NEAU-YY265</strain>
    </source>
</reference>
<comment type="caution">
    <text evidence="7">The sequence shown here is derived from an EMBL/GenBank/DDBJ whole genome shotgun (WGS) entry which is preliminary data.</text>
</comment>
<evidence type="ECO:0000259" key="6">
    <source>
        <dbReference type="PROSITE" id="PS50931"/>
    </source>
</evidence>
<dbReference type="GO" id="GO:0005829">
    <property type="term" value="C:cytosol"/>
    <property type="evidence" value="ECO:0007669"/>
    <property type="project" value="TreeGrafter"/>
</dbReference>
<dbReference type="CDD" id="cd05466">
    <property type="entry name" value="PBP2_LTTR_substrate"/>
    <property type="match status" value="1"/>
</dbReference>
<dbReference type="AlphaFoldDB" id="A0A418KMX6"/>
<organism evidence="7 8">
    <name type="scientific">Jiangella rhizosphaerae</name>
    <dbReference type="NCBI Taxonomy" id="2293569"/>
    <lineage>
        <taxon>Bacteria</taxon>
        <taxon>Bacillati</taxon>
        <taxon>Actinomycetota</taxon>
        <taxon>Actinomycetes</taxon>
        <taxon>Jiangellales</taxon>
        <taxon>Jiangellaceae</taxon>
        <taxon>Jiangella</taxon>
    </lineage>
</organism>
<evidence type="ECO:0000313" key="7">
    <source>
        <dbReference type="EMBL" id="RIQ20274.1"/>
    </source>
</evidence>
<evidence type="ECO:0000313" key="8">
    <source>
        <dbReference type="Proteomes" id="UP000284057"/>
    </source>
</evidence>
<accession>A0A418KMX6</accession>
<dbReference type="Gene3D" id="3.40.190.290">
    <property type="match status" value="1"/>
</dbReference>
<dbReference type="OrthoDB" id="3181812at2"/>
<dbReference type="GO" id="GO:0003700">
    <property type="term" value="F:DNA-binding transcription factor activity"/>
    <property type="evidence" value="ECO:0007669"/>
    <property type="project" value="InterPro"/>
</dbReference>
<evidence type="ECO:0000256" key="4">
    <source>
        <dbReference type="ARBA" id="ARBA00023163"/>
    </source>
</evidence>
<protein>
    <submittedName>
        <fullName evidence="7">LysR family transcriptional regulator</fullName>
    </submittedName>
</protein>
<sequence length="340" mass="35976">MNLEQLRGFVEVARLGHFTRAAEHLHLAQPSLSRQIASLEHELGAELFHRARGHISLTAAGEALLPLARRMLADADSVRREMAELAGLRRGRVRLGATPTLCISLVAEALSAFHGAHPGIELHLTEGGSRSLIDELAEGALDLALITASDERPVAGASLTRTPLLTEELVVISSAARPPVAATPAIDLERLARLPQIVFHESYDLRATTEAAFRAAGLTPSVVLEGAEMDAVLRFVERGLGVAVVPAMVLLDRPGLRSLRLTEPRLSRTVSLAHRSDVTPPRAAEAMRRVIVATADALAAGSALIQAAPVPDRARRAQVSESAKKSRSAASSSGASSAAK</sequence>
<dbReference type="Proteomes" id="UP000284057">
    <property type="component" value="Unassembled WGS sequence"/>
</dbReference>
<gene>
    <name evidence="7" type="ORF">DY240_18520</name>
</gene>
<dbReference type="InterPro" id="IPR050950">
    <property type="entry name" value="HTH-type_LysR_regulators"/>
</dbReference>
<dbReference type="Pfam" id="PF03466">
    <property type="entry name" value="LysR_substrate"/>
    <property type="match status" value="1"/>
</dbReference>
<evidence type="ECO:0000256" key="2">
    <source>
        <dbReference type="ARBA" id="ARBA00023015"/>
    </source>
</evidence>
<keyword evidence="4" id="KW-0804">Transcription</keyword>
<evidence type="ECO:0000256" key="5">
    <source>
        <dbReference type="SAM" id="MobiDB-lite"/>
    </source>
</evidence>
<dbReference type="EMBL" id="QUAL01000174">
    <property type="protein sequence ID" value="RIQ20274.1"/>
    <property type="molecule type" value="Genomic_DNA"/>
</dbReference>
<dbReference type="InterPro" id="IPR036390">
    <property type="entry name" value="WH_DNA-bd_sf"/>
</dbReference>
<feature type="compositionally biased region" description="Low complexity" evidence="5">
    <location>
        <begin position="328"/>
        <end position="340"/>
    </location>
</feature>
<dbReference type="Pfam" id="PF00126">
    <property type="entry name" value="HTH_1"/>
    <property type="match status" value="1"/>
</dbReference>
<dbReference type="InterPro" id="IPR005119">
    <property type="entry name" value="LysR_subst-bd"/>
</dbReference>
<dbReference type="RefSeq" id="WP_119661320.1">
    <property type="nucleotide sequence ID" value="NZ_QUAL01000174.1"/>
</dbReference>
<dbReference type="Gene3D" id="1.10.10.10">
    <property type="entry name" value="Winged helix-like DNA-binding domain superfamily/Winged helix DNA-binding domain"/>
    <property type="match status" value="1"/>
</dbReference>
<dbReference type="PRINTS" id="PR00039">
    <property type="entry name" value="HTHLYSR"/>
</dbReference>
<dbReference type="SUPFAM" id="SSF53850">
    <property type="entry name" value="Periplasmic binding protein-like II"/>
    <property type="match status" value="1"/>
</dbReference>
<feature type="region of interest" description="Disordered" evidence="5">
    <location>
        <begin position="310"/>
        <end position="340"/>
    </location>
</feature>
<evidence type="ECO:0000256" key="3">
    <source>
        <dbReference type="ARBA" id="ARBA00023125"/>
    </source>
</evidence>
<name>A0A418KMX6_9ACTN</name>
<keyword evidence="2" id="KW-0805">Transcription regulation</keyword>
<evidence type="ECO:0000256" key="1">
    <source>
        <dbReference type="ARBA" id="ARBA00009437"/>
    </source>
</evidence>
<dbReference type="PROSITE" id="PS50931">
    <property type="entry name" value="HTH_LYSR"/>
    <property type="match status" value="1"/>
</dbReference>
<proteinExistence type="inferred from homology"/>
<keyword evidence="8" id="KW-1185">Reference proteome</keyword>
<dbReference type="InterPro" id="IPR000847">
    <property type="entry name" value="LysR_HTH_N"/>
</dbReference>
<feature type="domain" description="HTH lysR-type" evidence="6">
    <location>
        <begin position="1"/>
        <end position="58"/>
    </location>
</feature>
<keyword evidence="3" id="KW-0238">DNA-binding</keyword>
<dbReference type="SUPFAM" id="SSF46785">
    <property type="entry name" value="Winged helix' DNA-binding domain"/>
    <property type="match status" value="1"/>
</dbReference>
<dbReference type="PANTHER" id="PTHR30419">
    <property type="entry name" value="HTH-TYPE TRANSCRIPTIONAL REGULATOR YBHD"/>
    <property type="match status" value="1"/>
</dbReference>